<dbReference type="InterPro" id="IPR036186">
    <property type="entry name" value="Serpin_sf"/>
</dbReference>
<evidence type="ECO:0000313" key="4">
    <source>
        <dbReference type="EMBL" id="KAK2176623.1"/>
    </source>
</evidence>
<dbReference type="Proteomes" id="UP001209878">
    <property type="component" value="Unassembled WGS sequence"/>
</dbReference>
<keyword evidence="5" id="KW-1185">Reference proteome</keyword>
<dbReference type="GO" id="GO:0005615">
    <property type="term" value="C:extracellular space"/>
    <property type="evidence" value="ECO:0007669"/>
    <property type="project" value="InterPro"/>
</dbReference>
<name>A0AAD9KTU0_RIDPI</name>
<comment type="similarity">
    <text evidence="1 2">Belongs to the serpin family.</text>
</comment>
<accession>A0AAD9KTU0</accession>
<protein>
    <recommendedName>
        <fullName evidence="3">Serpin domain-containing protein</fullName>
    </recommendedName>
</protein>
<dbReference type="Gene3D" id="2.30.39.10">
    <property type="entry name" value="Alpha-1-antitrypsin, domain 1"/>
    <property type="match status" value="1"/>
</dbReference>
<dbReference type="InterPro" id="IPR000215">
    <property type="entry name" value="Serpin_fam"/>
</dbReference>
<organism evidence="4 5">
    <name type="scientific">Ridgeia piscesae</name>
    <name type="common">Tubeworm</name>
    <dbReference type="NCBI Taxonomy" id="27915"/>
    <lineage>
        <taxon>Eukaryota</taxon>
        <taxon>Metazoa</taxon>
        <taxon>Spiralia</taxon>
        <taxon>Lophotrochozoa</taxon>
        <taxon>Annelida</taxon>
        <taxon>Polychaeta</taxon>
        <taxon>Sedentaria</taxon>
        <taxon>Canalipalpata</taxon>
        <taxon>Sabellida</taxon>
        <taxon>Siboglinidae</taxon>
        <taxon>Ridgeia</taxon>
    </lineage>
</organism>
<evidence type="ECO:0000313" key="5">
    <source>
        <dbReference type="Proteomes" id="UP001209878"/>
    </source>
</evidence>
<dbReference type="SUPFAM" id="SSF56574">
    <property type="entry name" value="Serpins"/>
    <property type="match status" value="1"/>
</dbReference>
<proteinExistence type="inferred from homology"/>
<dbReference type="SMART" id="SM00093">
    <property type="entry name" value="SERPIN"/>
    <property type="match status" value="1"/>
</dbReference>
<dbReference type="CDD" id="cd00172">
    <property type="entry name" value="serpin"/>
    <property type="match status" value="1"/>
</dbReference>
<feature type="domain" description="Serpin" evidence="3">
    <location>
        <begin position="1"/>
        <end position="354"/>
    </location>
</feature>
<gene>
    <name evidence="4" type="ORF">NP493_651g00002</name>
</gene>
<dbReference type="PANTHER" id="PTHR11461">
    <property type="entry name" value="SERINE PROTEASE INHIBITOR, SERPIN"/>
    <property type="match status" value="1"/>
</dbReference>
<evidence type="ECO:0000256" key="2">
    <source>
        <dbReference type="RuleBase" id="RU000411"/>
    </source>
</evidence>
<comment type="caution">
    <text evidence="4">The sequence shown here is derived from an EMBL/GenBank/DDBJ whole genome shotgun (WGS) entry which is preliminary data.</text>
</comment>
<reference evidence="4" key="1">
    <citation type="journal article" date="2023" name="Mol. Biol. Evol.">
        <title>Third-Generation Sequencing Reveals the Adaptive Role of the Epigenome in Three Deep-Sea Polychaetes.</title>
        <authorList>
            <person name="Perez M."/>
            <person name="Aroh O."/>
            <person name="Sun Y."/>
            <person name="Lan Y."/>
            <person name="Juniper S.K."/>
            <person name="Young C.R."/>
            <person name="Angers B."/>
            <person name="Qian P.Y."/>
        </authorList>
    </citation>
    <scope>NUCLEOTIDE SEQUENCE</scope>
    <source>
        <strain evidence="4">R07B-5</strain>
    </source>
</reference>
<dbReference type="Pfam" id="PF00079">
    <property type="entry name" value="Serpin"/>
    <property type="match status" value="1"/>
</dbReference>
<dbReference type="PANTHER" id="PTHR11461:SF211">
    <property type="entry name" value="GH10112P-RELATED"/>
    <property type="match status" value="1"/>
</dbReference>
<dbReference type="InterPro" id="IPR042185">
    <property type="entry name" value="Serpin_sf_2"/>
</dbReference>
<sequence>MAESGKANIILSPFSISAALAMTYAGAKGKTRSQMHRALRYNAPICNVDRGYKGLLEAFSATNHNHTLIVANRLFVDRRFRILKRYGYVTKHYYKAPAFRLPIQRYPEPCRRYINYLVKRRTNYKITNLLPPGSVFTDTALVLVNAITFKGIWQYEFTEGYTKKKRFFKSATRFVDMMKMACGGKKLRYAYVRSLRSQVVELPYYKSKIAMYVVLPRRNVRLSYVERRFSWDPTKLGLKSRMMEVSMPRFTVKKATPLTRLLKALGIKDLFVEGRANLRGIARGAGLWVLDVFHQAYVNVHETGTEASAATAVAVCKVPLRGRAKPFQFVANRPILFFIWDRETGVLLFNGRFTG</sequence>
<dbReference type="AlphaFoldDB" id="A0AAD9KTU0"/>
<dbReference type="EMBL" id="JAODUO010000650">
    <property type="protein sequence ID" value="KAK2176623.1"/>
    <property type="molecule type" value="Genomic_DNA"/>
</dbReference>
<dbReference type="GO" id="GO:0004867">
    <property type="term" value="F:serine-type endopeptidase inhibitor activity"/>
    <property type="evidence" value="ECO:0007669"/>
    <property type="project" value="InterPro"/>
</dbReference>
<dbReference type="Gene3D" id="3.30.497.10">
    <property type="entry name" value="Antithrombin, subunit I, domain 2"/>
    <property type="match status" value="1"/>
</dbReference>
<evidence type="ECO:0000259" key="3">
    <source>
        <dbReference type="SMART" id="SM00093"/>
    </source>
</evidence>
<dbReference type="InterPro" id="IPR042178">
    <property type="entry name" value="Serpin_sf_1"/>
</dbReference>
<evidence type="ECO:0000256" key="1">
    <source>
        <dbReference type="ARBA" id="ARBA00009500"/>
    </source>
</evidence>
<dbReference type="InterPro" id="IPR023796">
    <property type="entry name" value="Serpin_dom"/>
</dbReference>